<sequence length="485" mass="52984">MEDSSASAPLWVGRFEQPMDAAAWALNASLDVDRRLALEDVRVNQAWAEALHEAGVLSAAERDAIVAGLGTIAHEFQTGTFVFRASDEDIHTAVERRLRELVGPLGGKIATGRSRNDLVATDFRLWLLGQLPHLEENLIQVQMALLTQAEASGDIYLPGYTHLQRAQPVLLAHWWLSFFWMLERDRQRLGDLYPRVAVMPMGAGALAGAGFPIDREKLAQRLGFLAVSQNSLDAVADRDFAAEFLFVAAMLGVHLSQLAEMVVLFSSQEFAFLELPDRFATGSSLMPQKKNPDLFELTRAKAGILLGHLTALMTVLKGLPLAYNKDLQEDKGQVFAAMDTLLAVLPVLAAALRAINVNAEHMQAAVTDELMATDLADYLVKQGLPFREAHAVVGRVVREALALGRPITDLSEQALQAIHPLLTRSALAILDPVQSLARRNLSGGSGPQAVEAQLQAARVVLNQRRVPILRENVRSIRTSETSIGL</sequence>
<protein>
    <recommendedName>
        <fullName evidence="2 5">Argininosuccinate lyase</fullName>
        <shortName evidence="5">ASAL</shortName>
        <ecNumber evidence="2 5">4.3.2.1</ecNumber>
    </recommendedName>
    <alternativeName>
        <fullName evidence="5">Arginosuccinase</fullName>
    </alternativeName>
</protein>
<comment type="catalytic activity">
    <reaction evidence="5">
        <text>2-(N(omega)-L-arginino)succinate = fumarate + L-arginine</text>
        <dbReference type="Rhea" id="RHEA:24020"/>
        <dbReference type="ChEBI" id="CHEBI:29806"/>
        <dbReference type="ChEBI" id="CHEBI:32682"/>
        <dbReference type="ChEBI" id="CHEBI:57472"/>
        <dbReference type="EC" id="4.3.2.1"/>
    </reaction>
</comment>
<dbReference type="InterPro" id="IPR020557">
    <property type="entry name" value="Fumarate_lyase_CS"/>
</dbReference>
<dbReference type="Pfam" id="PF00206">
    <property type="entry name" value="Lyase_1"/>
    <property type="match status" value="1"/>
</dbReference>
<keyword evidence="5" id="KW-0963">Cytoplasm</keyword>
<comment type="similarity">
    <text evidence="5">Belongs to the lyase 1 family. Argininosuccinate lyase subfamily.</text>
</comment>
<evidence type="ECO:0000259" key="6">
    <source>
        <dbReference type="Pfam" id="PF00206"/>
    </source>
</evidence>
<dbReference type="Gene3D" id="1.10.275.10">
    <property type="entry name" value="Fumarase/aspartase (N-terminal domain)"/>
    <property type="match status" value="1"/>
</dbReference>
<comment type="subcellular location">
    <subcellularLocation>
        <location evidence="5">Cytoplasm</location>
    </subcellularLocation>
</comment>
<dbReference type="PANTHER" id="PTHR43814">
    <property type="entry name" value="ARGININOSUCCINATE LYASE"/>
    <property type="match status" value="1"/>
</dbReference>
<accession>A0ABU3NLX9</accession>
<dbReference type="GO" id="GO:0004056">
    <property type="term" value="F:argininosuccinate lyase activity"/>
    <property type="evidence" value="ECO:0007669"/>
    <property type="project" value="UniProtKB-EC"/>
</dbReference>
<dbReference type="CDD" id="cd01359">
    <property type="entry name" value="Argininosuccinate_lyase"/>
    <property type="match status" value="1"/>
</dbReference>
<feature type="domain" description="Argininosuccinate lyase C-terminal" evidence="7">
    <location>
        <begin position="370"/>
        <end position="436"/>
    </location>
</feature>
<evidence type="ECO:0000256" key="4">
    <source>
        <dbReference type="ARBA" id="ARBA00023239"/>
    </source>
</evidence>
<evidence type="ECO:0000256" key="2">
    <source>
        <dbReference type="ARBA" id="ARBA00012338"/>
    </source>
</evidence>
<dbReference type="InterPro" id="IPR000362">
    <property type="entry name" value="Fumarate_lyase_fam"/>
</dbReference>
<dbReference type="InterPro" id="IPR029419">
    <property type="entry name" value="Arg_succ_lyase_C"/>
</dbReference>
<dbReference type="Gene3D" id="1.10.40.30">
    <property type="entry name" value="Fumarase/aspartase (C-terminal domain)"/>
    <property type="match status" value="1"/>
</dbReference>
<dbReference type="PRINTS" id="PR00145">
    <property type="entry name" value="ARGSUCLYASE"/>
</dbReference>
<dbReference type="RefSeq" id="WP_315624509.1">
    <property type="nucleotide sequence ID" value="NZ_JAUHMF010000001.1"/>
</dbReference>
<dbReference type="EMBL" id="JAUHMF010000001">
    <property type="protein sequence ID" value="MDT8897856.1"/>
    <property type="molecule type" value="Genomic_DNA"/>
</dbReference>
<dbReference type="PRINTS" id="PR00149">
    <property type="entry name" value="FUMRATELYASE"/>
</dbReference>
<dbReference type="InterPro" id="IPR009049">
    <property type="entry name" value="Argininosuccinate_lyase"/>
</dbReference>
<name>A0ABU3NLX9_9CHLR</name>
<evidence type="ECO:0000313" key="9">
    <source>
        <dbReference type="Proteomes" id="UP001254165"/>
    </source>
</evidence>
<evidence type="ECO:0000256" key="3">
    <source>
        <dbReference type="ARBA" id="ARBA00022571"/>
    </source>
</evidence>
<keyword evidence="9" id="KW-1185">Reference proteome</keyword>
<proteinExistence type="inferred from homology"/>
<dbReference type="Proteomes" id="UP001254165">
    <property type="component" value="Unassembled WGS sequence"/>
</dbReference>
<reference evidence="8 9" key="1">
    <citation type="submission" date="2023-07" db="EMBL/GenBank/DDBJ databases">
        <title>Novel species of Thermanaerothrix with wide hydrolytic capabilities.</title>
        <authorList>
            <person name="Zayulina K.S."/>
            <person name="Podosokorskaya O.A."/>
            <person name="Elcheninov A.G."/>
        </authorList>
    </citation>
    <scope>NUCLEOTIDE SEQUENCE [LARGE SCALE GENOMIC DNA]</scope>
    <source>
        <strain evidence="8 9">4228-RoL</strain>
    </source>
</reference>
<dbReference type="InterPro" id="IPR022761">
    <property type="entry name" value="Fumarate_lyase_N"/>
</dbReference>
<organism evidence="8 9">
    <name type="scientific">Thermanaerothrix solaris</name>
    <dbReference type="NCBI Taxonomy" id="3058434"/>
    <lineage>
        <taxon>Bacteria</taxon>
        <taxon>Bacillati</taxon>
        <taxon>Chloroflexota</taxon>
        <taxon>Anaerolineae</taxon>
        <taxon>Anaerolineales</taxon>
        <taxon>Anaerolineaceae</taxon>
        <taxon>Thermanaerothrix</taxon>
    </lineage>
</organism>
<feature type="domain" description="Fumarate lyase N-terminal" evidence="6">
    <location>
        <begin position="13"/>
        <end position="304"/>
    </location>
</feature>
<keyword evidence="4 5" id="KW-0456">Lyase</keyword>
<dbReference type="HAMAP" id="MF_00006">
    <property type="entry name" value="Arg_succ_lyase"/>
    <property type="match status" value="1"/>
</dbReference>
<dbReference type="Pfam" id="PF14698">
    <property type="entry name" value="ASL_C2"/>
    <property type="match status" value="1"/>
</dbReference>
<dbReference type="EC" id="4.3.2.1" evidence="2 5"/>
<evidence type="ECO:0000256" key="5">
    <source>
        <dbReference type="HAMAP-Rule" id="MF_00006"/>
    </source>
</evidence>
<comment type="caution">
    <text evidence="8">The sequence shown here is derived from an EMBL/GenBank/DDBJ whole genome shotgun (WGS) entry which is preliminary data.</text>
</comment>
<gene>
    <name evidence="5 8" type="primary">argH</name>
    <name evidence="8" type="ORF">QYE77_06210</name>
</gene>
<comment type="pathway">
    <text evidence="1 5">Amino-acid biosynthesis; L-arginine biosynthesis; L-arginine from L-ornithine and carbamoyl phosphate: step 3/3.</text>
</comment>
<evidence type="ECO:0000313" key="8">
    <source>
        <dbReference type="EMBL" id="MDT8897856.1"/>
    </source>
</evidence>
<dbReference type="InterPro" id="IPR024083">
    <property type="entry name" value="Fumarase/histidase_N"/>
</dbReference>
<dbReference type="SUPFAM" id="SSF48557">
    <property type="entry name" value="L-aspartase-like"/>
    <property type="match status" value="1"/>
</dbReference>
<dbReference type="NCBIfam" id="TIGR00838">
    <property type="entry name" value="argH"/>
    <property type="match status" value="1"/>
</dbReference>
<dbReference type="PANTHER" id="PTHR43814:SF1">
    <property type="entry name" value="ARGININOSUCCINATE LYASE"/>
    <property type="match status" value="1"/>
</dbReference>
<evidence type="ECO:0000259" key="7">
    <source>
        <dbReference type="Pfam" id="PF14698"/>
    </source>
</evidence>
<dbReference type="InterPro" id="IPR008948">
    <property type="entry name" value="L-Aspartase-like"/>
</dbReference>
<keyword evidence="5" id="KW-0028">Amino-acid biosynthesis</keyword>
<evidence type="ECO:0000256" key="1">
    <source>
        <dbReference type="ARBA" id="ARBA00004941"/>
    </source>
</evidence>
<keyword evidence="3 5" id="KW-0055">Arginine biosynthesis</keyword>
<dbReference type="Gene3D" id="1.20.200.10">
    <property type="entry name" value="Fumarase/aspartase (Central domain)"/>
    <property type="match status" value="1"/>
</dbReference>
<dbReference type="PROSITE" id="PS00163">
    <property type="entry name" value="FUMARATE_LYASES"/>
    <property type="match status" value="1"/>
</dbReference>